<dbReference type="PANTHER" id="PTHR48071:SF27">
    <property type="entry name" value="SCAVENGER RECEPTOR CYSTEINE-RICH TYPE 1 PROTEIN M130-LIKE"/>
    <property type="match status" value="1"/>
</dbReference>
<feature type="transmembrane region" description="Helical" evidence="9">
    <location>
        <begin position="348"/>
        <end position="364"/>
    </location>
</feature>
<evidence type="ECO:0000259" key="10">
    <source>
        <dbReference type="PROSITE" id="PS50287"/>
    </source>
</evidence>
<dbReference type="PANTHER" id="PTHR48071">
    <property type="entry name" value="SRCR DOMAIN-CONTAINING PROTEIN"/>
    <property type="match status" value="1"/>
</dbReference>
<dbReference type="Gene3D" id="3.30.300.320">
    <property type="match status" value="1"/>
</dbReference>
<accession>A0A9W6ZIR7</accession>
<dbReference type="EMBL" id="BRXZ01002130">
    <property type="protein sequence ID" value="GMH55152.1"/>
    <property type="molecule type" value="Genomic_DNA"/>
</dbReference>
<sequence length="807" mass="90415">MEGTVFDNPLREARAKSIEAQKKGFVVELSALKKEKDVVVDKGRSDSNDAPPKGTDYESDADQVKPDAEEDKMLKKEMVSKTMRLIKTLNIFFYTGLRAMIYLKWKNTYASYICVDDEDDNDDNCMDDTKQTLFTPYKVIFSIAIVLRVVFATVKDFNFNLTKFRKFSLHPRWKKRLLVAGFSTVFLGAVGFSPVRPYDGSHLARLASVFAQGQTVAVLLAAELQTYISSAANGIDVMGAMAICVYLLSVFGLITIFVFSSLAINERRAKEFFYYHALRSGVLIDFNNHNQILFTTRERSFFNKKLPPIEVTSRSFNIGSFSMFFTSILVLIWVVSSAITREGLSLDALIRLFLIWFALARLYAPYSDFYETENTLLSISKFVEGDPAAARKLLAHLKVQSEAVYLNRLSDLWRLQQISRSPNGWEKAEVDPDGLEHVFDGFHWSQLEANVPESSEPDKPEQRTLWAKLSFKPRVLNSTRMIEATSFFSMITSLPRRARNLINSMSPWTQILSRLRFFNEDDAKESQHLRERQHIVNTVFLFTFLSLLTYNVILGIAPDLVKGFTMAQDLCVKQSEEVCGGNNVMAAYEGMVAFNEKAGKKICPEICDEFIGDSKCDIICNVPECFFDGGDCQITTASADDKCPDECYFYSVQYDRMASTSSLRLIDSTGAIATGLDSVSGRVEVYHDGSWGTICDDNFGSEEAQVVCEILGFTGAAASSYTDGQGSGTIWLDDLTCSGSETTLESCSHSGWGSHDCTHSEDVGVRCEGGQSSDSMRMSLCLSVFAFTPGYDPNPYEFICTDKFTVQ</sequence>
<keyword evidence="2" id="KW-0677">Repeat</keyword>
<evidence type="ECO:0000256" key="7">
    <source>
        <dbReference type="ARBA" id="ARBA00046288"/>
    </source>
</evidence>
<keyword evidence="5" id="KW-1015">Disulfide bond</keyword>
<dbReference type="SMART" id="SM00004">
    <property type="entry name" value="NL"/>
    <property type="match status" value="1"/>
</dbReference>
<keyword evidence="12" id="KW-1185">Reference proteome</keyword>
<dbReference type="SUPFAM" id="SSF56487">
    <property type="entry name" value="SRCR-like"/>
    <property type="match status" value="1"/>
</dbReference>
<dbReference type="PRINTS" id="PR00258">
    <property type="entry name" value="SPERACTRCPTR"/>
</dbReference>
<dbReference type="FunFam" id="3.10.250.10:FF:000011">
    <property type="entry name" value="Scavenger receptor class A member 5"/>
    <property type="match status" value="1"/>
</dbReference>
<dbReference type="InterPro" id="IPR000800">
    <property type="entry name" value="Notch_dom"/>
</dbReference>
<evidence type="ECO:0000313" key="12">
    <source>
        <dbReference type="Proteomes" id="UP001165082"/>
    </source>
</evidence>
<dbReference type="Pfam" id="PF00530">
    <property type="entry name" value="SRCR"/>
    <property type="match status" value="1"/>
</dbReference>
<dbReference type="GO" id="GO:0012505">
    <property type="term" value="C:endomembrane system"/>
    <property type="evidence" value="ECO:0007669"/>
    <property type="project" value="UniProtKB-SubCell"/>
</dbReference>
<keyword evidence="3 9" id="KW-1133">Transmembrane helix</keyword>
<reference evidence="11" key="1">
    <citation type="submission" date="2022-07" db="EMBL/GenBank/DDBJ databases">
        <title>Genome analysis of Parmales, a sister group of diatoms, reveals the evolutionary specialization of diatoms from phago-mixotrophs to photoautotrophs.</title>
        <authorList>
            <person name="Ban H."/>
            <person name="Sato S."/>
            <person name="Yoshikawa S."/>
            <person name="Kazumasa Y."/>
            <person name="Nakamura Y."/>
            <person name="Ichinomiya M."/>
            <person name="Saitoh K."/>
            <person name="Sato N."/>
            <person name="Blanc-Mathieu R."/>
            <person name="Endo H."/>
            <person name="Kuwata A."/>
            <person name="Ogata H."/>
        </authorList>
    </citation>
    <scope>NUCLEOTIDE SEQUENCE</scope>
</reference>
<evidence type="ECO:0000256" key="4">
    <source>
        <dbReference type="ARBA" id="ARBA00023136"/>
    </source>
</evidence>
<protein>
    <recommendedName>
        <fullName evidence="10">SRCR domain-containing protein</fullName>
    </recommendedName>
</protein>
<evidence type="ECO:0000313" key="11">
    <source>
        <dbReference type="EMBL" id="GMH55152.1"/>
    </source>
</evidence>
<feature type="transmembrane region" description="Helical" evidence="9">
    <location>
        <begin position="535"/>
        <end position="557"/>
    </location>
</feature>
<organism evidence="11 12">
    <name type="scientific">Triparma retinervis</name>
    <dbReference type="NCBI Taxonomy" id="2557542"/>
    <lineage>
        <taxon>Eukaryota</taxon>
        <taxon>Sar</taxon>
        <taxon>Stramenopiles</taxon>
        <taxon>Ochrophyta</taxon>
        <taxon>Bolidophyceae</taxon>
        <taxon>Parmales</taxon>
        <taxon>Triparmaceae</taxon>
        <taxon>Triparma</taxon>
    </lineage>
</organism>
<keyword evidence="6" id="KW-0325">Glycoprotein</keyword>
<dbReference type="InterPro" id="IPR035993">
    <property type="entry name" value="Notch-like_dom_sf"/>
</dbReference>
<dbReference type="OrthoDB" id="203870at2759"/>
<dbReference type="PROSITE" id="PS50287">
    <property type="entry name" value="SRCR_2"/>
    <property type="match status" value="1"/>
</dbReference>
<name>A0A9W6ZIR7_9STRA</name>
<feature type="compositionally biased region" description="Basic and acidic residues" evidence="8">
    <location>
        <begin position="37"/>
        <end position="47"/>
    </location>
</feature>
<dbReference type="GO" id="GO:0016020">
    <property type="term" value="C:membrane"/>
    <property type="evidence" value="ECO:0007669"/>
    <property type="project" value="InterPro"/>
</dbReference>
<dbReference type="PROSITE" id="PS00420">
    <property type="entry name" value="SRCR_1"/>
    <property type="match status" value="1"/>
</dbReference>
<dbReference type="InterPro" id="IPR001190">
    <property type="entry name" value="SRCR"/>
</dbReference>
<feature type="transmembrane region" description="Helical" evidence="9">
    <location>
        <begin position="315"/>
        <end position="336"/>
    </location>
</feature>
<comment type="caution">
    <text evidence="11">The sequence shown here is derived from an EMBL/GenBank/DDBJ whole genome shotgun (WGS) entry which is preliminary data.</text>
</comment>
<comment type="subcellular location">
    <subcellularLocation>
        <location evidence="7">Endomembrane system</location>
        <topology evidence="7">Single-pass type I membrane protein</topology>
    </subcellularLocation>
</comment>
<evidence type="ECO:0000256" key="8">
    <source>
        <dbReference type="SAM" id="MobiDB-lite"/>
    </source>
</evidence>
<keyword evidence="1 9" id="KW-0812">Transmembrane</keyword>
<evidence type="ECO:0000256" key="6">
    <source>
        <dbReference type="ARBA" id="ARBA00023180"/>
    </source>
</evidence>
<gene>
    <name evidence="11" type="ORF">TrRE_jg1253</name>
</gene>
<feature type="transmembrane region" description="Helical" evidence="9">
    <location>
        <begin position="177"/>
        <end position="195"/>
    </location>
</feature>
<dbReference type="Gene3D" id="3.10.250.10">
    <property type="entry name" value="SRCR-like domain"/>
    <property type="match status" value="1"/>
</dbReference>
<dbReference type="Proteomes" id="UP001165082">
    <property type="component" value="Unassembled WGS sequence"/>
</dbReference>
<feature type="transmembrane region" description="Helical" evidence="9">
    <location>
        <begin position="139"/>
        <end position="157"/>
    </location>
</feature>
<feature type="transmembrane region" description="Helical" evidence="9">
    <location>
        <begin position="85"/>
        <end position="103"/>
    </location>
</feature>
<feature type="transmembrane region" description="Helical" evidence="9">
    <location>
        <begin position="237"/>
        <end position="264"/>
    </location>
</feature>
<feature type="domain" description="SRCR" evidence="10">
    <location>
        <begin position="663"/>
        <end position="768"/>
    </location>
</feature>
<evidence type="ECO:0000256" key="1">
    <source>
        <dbReference type="ARBA" id="ARBA00022692"/>
    </source>
</evidence>
<proteinExistence type="predicted"/>
<dbReference type="Pfam" id="PF00066">
    <property type="entry name" value="Notch"/>
    <property type="match status" value="1"/>
</dbReference>
<evidence type="ECO:0000256" key="9">
    <source>
        <dbReference type="SAM" id="Phobius"/>
    </source>
</evidence>
<feature type="region of interest" description="Disordered" evidence="8">
    <location>
        <begin position="37"/>
        <end position="68"/>
    </location>
</feature>
<keyword evidence="4 9" id="KW-0472">Membrane</keyword>
<dbReference type="SUPFAM" id="SSF90193">
    <property type="entry name" value="Notch domain"/>
    <property type="match status" value="1"/>
</dbReference>
<dbReference type="InterPro" id="IPR036772">
    <property type="entry name" value="SRCR-like_dom_sf"/>
</dbReference>
<evidence type="ECO:0000256" key="5">
    <source>
        <dbReference type="ARBA" id="ARBA00023157"/>
    </source>
</evidence>
<evidence type="ECO:0000256" key="3">
    <source>
        <dbReference type="ARBA" id="ARBA00022989"/>
    </source>
</evidence>
<evidence type="ECO:0000256" key="2">
    <source>
        <dbReference type="ARBA" id="ARBA00022737"/>
    </source>
</evidence>
<dbReference type="AlphaFoldDB" id="A0A9W6ZIR7"/>
<dbReference type="SMART" id="SM00202">
    <property type="entry name" value="SR"/>
    <property type="match status" value="1"/>
</dbReference>